<dbReference type="EMBL" id="JAAOMA010000004">
    <property type="protein sequence ID" value="NHR04357.1"/>
    <property type="molecule type" value="Genomic_DNA"/>
</dbReference>
<gene>
    <name evidence="1" type="ORF">HA052_04020</name>
</gene>
<proteinExistence type="predicted"/>
<dbReference type="RefSeq" id="WP_166450876.1">
    <property type="nucleotide sequence ID" value="NZ_JAAOMA010000004.1"/>
</dbReference>
<evidence type="ECO:0000313" key="2">
    <source>
        <dbReference type="Proteomes" id="UP001515641"/>
    </source>
</evidence>
<dbReference type="Proteomes" id="UP001515641">
    <property type="component" value="Unassembled WGS sequence"/>
</dbReference>
<organism evidence="1 2">
    <name type="scientific">Chromobacterium fluminis</name>
    <dbReference type="NCBI Taxonomy" id="3044269"/>
    <lineage>
        <taxon>Bacteria</taxon>
        <taxon>Pseudomonadati</taxon>
        <taxon>Pseudomonadota</taxon>
        <taxon>Betaproteobacteria</taxon>
        <taxon>Neisseriales</taxon>
        <taxon>Chromobacteriaceae</taxon>
        <taxon>Chromobacterium</taxon>
    </lineage>
</organism>
<comment type="caution">
    <text evidence="1">The sequence shown here is derived from an EMBL/GenBank/DDBJ whole genome shotgun (WGS) entry which is preliminary data.</text>
</comment>
<keyword evidence="2" id="KW-1185">Reference proteome</keyword>
<name>A0ABX0KXU2_9NEIS</name>
<evidence type="ECO:0000313" key="1">
    <source>
        <dbReference type="EMBL" id="NHR04357.1"/>
    </source>
</evidence>
<reference evidence="1 2" key="1">
    <citation type="submission" date="2020-03" db="EMBL/GenBank/DDBJ databases">
        <title>Draft genome sequence of environmentally isolated cultures.</title>
        <authorList>
            <person name="Wilson H.S."/>
            <person name="De Leon M.E."/>
        </authorList>
    </citation>
    <scope>NUCLEOTIDE SEQUENCE [LARGE SCALE GENOMIC DNA]</scope>
    <source>
        <strain evidence="1 2">HSC-31F16</strain>
    </source>
</reference>
<accession>A0ABX0KXU2</accession>
<protein>
    <submittedName>
        <fullName evidence="1">Uncharacterized protein</fullName>
    </submittedName>
</protein>
<sequence>MKVSTPQKLTYRATAAHATYARRFDPPANAKSLNALWTYIDPATHDCLMWFCGDSVRLTVRRFPLPSHAHLLAPKPRQMLWSVRYFSGYTPYRLQPYRPVELVTFAPVHGFFHGINRHRNGNYLLTIIRHRNEFNPAASRCTY</sequence>